<evidence type="ECO:0000256" key="4">
    <source>
        <dbReference type="ARBA" id="ARBA00022827"/>
    </source>
</evidence>
<feature type="domain" description="FAD-binding PCMH-type" evidence="6">
    <location>
        <begin position="44"/>
        <end position="213"/>
    </location>
</feature>
<dbReference type="PROSITE" id="PS51387">
    <property type="entry name" value="FAD_PCMH"/>
    <property type="match status" value="1"/>
</dbReference>
<dbReference type="Pfam" id="PF01565">
    <property type="entry name" value="FAD_binding_4"/>
    <property type="match status" value="1"/>
</dbReference>
<dbReference type="InterPro" id="IPR050416">
    <property type="entry name" value="FAD-linked_Oxidoreductase"/>
</dbReference>
<keyword evidence="8" id="KW-1185">Reference proteome</keyword>
<evidence type="ECO:0000313" key="7">
    <source>
        <dbReference type="EMBL" id="RAK24818.1"/>
    </source>
</evidence>
<dbReference type="InterPro" id="IPR036318">
    <property type="entry name" value="FAD-bd_PCMH-like_sf"/>
</dbReference>
<keyword evidence="4" id="KW-0274">FAD</keyword>
<comment type="caution">
    <text evidence="7">The sequence shown here is derived from an EMBL/GenBank/DDBJ whole genome shotgun (WGS) entry which is preliminary data.</text>
</comment>
<dbReference type="PANTHER" id="PTHR42973:SF39">
    <property type="entry name" value="FAD-BINDING PCMH-TYPE DOMAIN-CONTAINING PROTEIN"/>
    <property type="match status" value="1"/>
</dbReference>
<organism evidence="7 8">
    <name type="scientific">Actinoplanes lutulentus</name>
    <dbReference type="NCBI Taxonomy" id="1287878"/>
    <lineage>
        <taxon>Bacteria</taxon>
        <taxon>Bacillati</taxon>
        <taxon>Actinomycetota</taxon>
        <taxon>Actinomycetes</taxon>
        <taxon>Micromonosporales</taxon>
        <taxon>Micromonosporaceae</taxon>
        <taxon>Actinoplanes</taxon>
    </lineage>
</organism>
<dbReference type="Pfam" id="PF08031">
    <property type="entry name" value="BBE"/>
    <property type="match status" value="1"/>
</dbReference>
<keyword evidence="3" id="KW-0285">Flavoprotein</keyword>
<dbReference type="Gene3D" id="3.30.43.10">
    <property type="entry name" value="Uridine Diphospho-n-acetylenolpyruvylglucosamine Reductase, domain 2"/>
    <property type="match status" value="1"/>
</dbReference>
<reference evidence="7 8" key="1">
    <citation type="submission" date="2018-06" db="EMBL/GenBank/DDBJ databases">
        <title>Genomic Encyclopedia of Type Strains, Phase III (KMG-III): the genomes of soil and plant-associated and newly described type strains.</title>
        <authorList>
            <person name="Whitman W."/>
        </authorList>
    </citation>
    <scope>NUCLEOTIDE SEQUENCE [LARGE SCALE GENOMIC DNA]</scope>
    <source>
        <strain evidence="7 8">CGMCC 4.7090</strain>
    </source>
</reference>
<dbReference type="EMBL" id="QLMJ01000035">
    <property type="protein sequence ID" value="RAK24818.1"/>
    <property type="molecule type" value="Genomic_DNA"/>
</dbReference>
<comment type="similarity">
    <text evidence="2">Belongs to the oxygen-dependent FAD-linked oxidoreductase family.</text>
</comment>
<dbReference type="PANTHER" id="PTHR42973">
    <property type="entry name" value="BINDING OXIDOREDUCTASE, PUTATIVE (AFU_ORTHOLOGUE AFUA_1G17690)-RELATED"/>
    <property type="match status" value="1"/>
</dbReference>
<evidence type="ECO:0000259" key="6">
    <source>
        <dbReference type="PROSITE" id="PS51387"/>
    </source>
</evidence>
<dbReference type="InterPro" id="IPR016169">
    <property type="entry name" value="FAD-bd_PCMH_sub2"/>
</dbReference>
<dbReference type="InterPro" id="IPR012951">
    <property type="entry name" value="BBE"/>
</dbReference>
<dbReference type="Proteomes" id="UP000249341">
    <property type="component" value="Unassembled WGS sequence"/>
</dbReference>
<dbReference type="InterPro" id="IPR016166">
    <property type="entry name" value="FAD-bd_PCMH"/>
</dbReference>
<evidence type="ECO:0000256" key="1">
    <source>
        <dbReference type="ARBA" id="ARBA00001974"/>
    </source>
</evidence>
<dbReference type="InterPro" id="IPR006094">
    <property type="entry name" value="Oxid_FAD_bind_N"/>
</dbReference>
<dbReference type="GO" id="GO:0016491">
    <property type="term" value="F:oxidoreductase activity"/>
    <property type="evidence" value="ECO:0007669"/>
    <property type="project" value="UniProtKB-KW"/>
</dbReference>
<dbReference type="PROSITE" id="PS00862">
    <property type="entry name" value="OX2_COVAL_FAD"/>
    <property type="match status" value="1"/>
</dbReference>
<name>A0A327YUC9_9ACTN</name>
<keyword evidence="5" id="KW-0560">Oxidoreductase</keyword>
<gene>
    <name evidence="7" type="ORF">B0I29_13524</name>
</gene>
<accession>A0A327YUC9</accession>
<dbReference type="RefSeq" id="WP_221401701.1">
    <property type="nucleotide sequence ID" value="NZ_JACHWI010000001.1"/>
</dbReference>
<dbReference type="Gene3D" id="3.30.465.10">
    <property type="match status" value="1"/>
</dbReference>
<evidence type="ECO:0000256" key="3">
    <source>
        <dbReference type="ARBA" id="ARBA00022630"/>
    </source>
</evidence>
<evidence type="ECO:0000313" key="8">
    <source>
        <dbReference type="Proteomes" id="UP000249341"/>
    </source>
</evidence>
<proteinExistence type="inferred from homology"/>
<dbReference type="InterPro" id="IPR006093">
    <property type="entry name" value="Oxy_OxRdtase_FAD_BS"/>
</dbReference>
<sequence>MTVLGVRTVDPADLAWLTAQVYGPVLVPGDDRYAEETATWNLALTHRPAVAVGATCVLDVQTAVRFARARNLPVAVVSTGHGSFVAADGAVLINLRRMDCVTIDAQRRTATVGAAVEMQSLVDAAAEEGLAPLASSSPNVGVVGFTLGGGISPTLGRSHGYAADHVLAAEIVTPDGEVRYVDDRTEPELFWAIRGGKGNFGVVTSLTVALFAVTRLFGGGLFFAGEHAAAVLAAYRALATDAPEQLTVSVALLRLPAKPCVPQVLRGRFSVHVRVAYLGSAERGRALVAGLREAAPTLIDTVAEMPYTMMADIHADPVEPLASYEVSAELADFPDEAAVALLSAAGPDAEIPALMVEIRHLGGALAREPRAPSAVEHRTAGFQLLVVAVGEPAMAHVFRPGLEAISAALAAWTTGKTQINFLTGYDVTAAAVAKAYPDDTYRRLRRIKTAYDPRNMFRINHNIAPSG</sequence>
<dbReference type="SUPFAM" id="SSF56176">
    <property type="entry name" value="FAD-binding/transporter-associated domain-like"/>
    <property type="match status" value="1"/>
</dbReference>
<protein>
    <submittedName>
        <fullName evidence="7">FAD/FMN-containing dehydrogenase</fullName>
    </submittedName>
</protein>
<dbReference type="InterPro" id="IPR016167">
    <property type="entry name" value="FAD-bd_PCMH_sub1"/>
</dbReference>
<dbReference type="Gene3D" id="3.40.462.20">
    <property type="match status" value="1"/>
</dbReference>
<evidence type="ECO:0000256" key="2">
    <source>
        <dbReference type="ARBA" id="ARBA00005466"/>
    </source>
</evidence>
<evidence type="ECO:0000256" key="5">
    <source>
        <dbReference type="ARBA" id="ARBA00023002"/>
    </source>
</evidence>
<dbReference type="GO" id="GO:0071949">
    <property type="term" value="F:FAD binding"/>
    <property type="evidence" value="ECO:0007669"/>
    <property type="project" value="InterPro"/>
</dbReference>
<dbReference type="AlphaFoldDB" id="A0A327YUC9"/>
<comment type="cofactor">
    <cofactor evidence="1">
        <name>FAD</name>
        <dbReference type="ChEBI" id="CHEBI:57692"/>
    </cofactor>
</comment>